<dbReference type="AlphaFoldDB" id="A0A977KWP6"/>
<proteinExistence type="predicted"/>
<dbReference type="Pfam" id="PF01724">
    <property type="entry name" value="DUF29"/>
    <property type="match status" value="1"/>
</dbReference>
<dbReference type="InterPro" id="IPR002636">
    <property type="entry name" value="DUF29"/>
</dbReference>
<accession>A0A977KWP6</accession>
<evidence type="ECO:0000313" key="1">
    <source>
        <dbReference type="EMBL" id="UXE60351.1"/>
    </source>
</evidence>
<organism evidence="1">
    <name type="scientific">Woronichinia naegeliana WA131</name>
    <dbReference type="NCBI Taxonomy" id="2824559"/>
    <lineage>
        <taxon>Bacteria</taxon>
        <taxon>Bacillati</taxon>
        <taxon>Cyanobacteriota</taxon>
        <taxon>Cyanophyceae</taxon>
        <taxon>Synechococcales</taxon>
        <taxon>Coelosphaeriaceae</taxon>
        <taxon>Woronichinia</taxon>
    </lineage>
</organism>
<dbReference type="KEGG" id="wna:KA717_33050"/>
<dbReference type="PANTHER" id="PTHR34235:SF3">
    <property type="entry name" value="SLR1203 PROTEIN"/>
    <property type="match status" value="1"/>
</dbReference>
<protein>
    <submittedName>
        <fullName evidence="1">DUF29 domain-containing protein</fullName>
    </submittedName>
</protein>
<dbReference type="PANTHER" id="PTHR34235">
    <property type="entry name" value="SLR1203 PROTEIN-RELATED"/>
    <property type="match status" value="1"/>
</dbReference>
<sequence>MLTQTLYDQDFYQWLEKTINQLEQKDFNDLDIDHLIEELKDLGKSDKNALESNLVILLAHLLKLKVQADAPDTMKSSWYRSIIEHRERLLMQLENIPSLKSYLPTILNTSYPKSRKLAIKEDKLAAFGIPIPDEKDYPLTCPFSLEQILNEDYYS</sequence>
<dbReference type="Gene3D" id="1.20.1220.20">
    <property type="entry name" value="Uncharcterised protein PF01724"/>
    <property type="match status" value="1"/>
</dbReference>
<reference evidence="1" key="1">
    <citation type="submission" date="2021-04" db="EMBL/GenBank/DDBJ databases">
        <title>Genome sequence of Woronichinia naegeliana from Washington state freshwater lake bloom.</title>
        <authorList>
            <person name="Dreher T.W."/>
        </authorList>
    </citation>
    <scope>NUCLEOTIDE SEQUENCE</scope>
    <source>
        <strain evidence="1">WA131</strain>
    </source>
</reference>
<gene>
    <name evidence="1" type="ORF">KA717_33050</name>
</gene>
<name>A0A977KWP6_9CYAN</name>
<dbReference type="EMBL" id="CP073041">
    <property type="protein sequence ID" value="UXE60351.1"/>
    <property type="molecule type" value="Genomic_DNA"/>
</dbReference>
<dbReference type="Proteomes" id="UP001065613">
    <property type="component" value="Chromosome"/>
</dbReference>